<protein>
    <submittedName>
        <fullName evidence="2">Uncharacterized protein</fullName>
    </submittedName>
</protein>
<name>A0A1B0AYK0_9MUSC</name>
<evidence type="ECO:0000313" key="3">
    <source>
        <dbReference type="Proteomes" id="UP000092460"/>
    </source>
</evidence>
<dbReference type="VEuPathDB" id="VectorBase:GPPI013103"/>
<dbReference type="EMBL" id="JXJN01005843">
    <property type="status" value="NOT_ANNOTATED_CDS"/>
    <property type="molecule type" value="Genomic_DNA"/>
</dbReference>
<dbReference type="Proteomes" id="UP000092460">
    <property type="component" value="Unassembled WGS sequence"/>
</dbReference>
<reference evidence="3" key="1">
    <citation type="submission" date="2015-01" db="EMBL/GenBank/DDBJ databases">
        <authorList>
            <person name="Aksoy S."/>
            <person name="Warren W."/>
            <person name="Wilson R.K."/>
        </authorList>
    </citation>
    <scope>NUCLEOTIDE SEQUENCE [LARGE SCALE GENOMIC DNA]</scope>
    <source>
        <strain evidence="3">IAEA</strain>
    </source>
</reference>
<dbReference type="EnsemblMetazoa" id="GPPI013103-RA">
    <property type="protein sequence ID" value="GPPI013103-PA"/>
    <property type="gene ID" value="GPPI013103"/>
</dbReference>
<organism evidence="2 3">
    <name type="scientific">Glossina palpalis gambiensis</name>
    <dbReference type="NCBI Taxonomy" id="67801"/>
    <lineage>
        <taxon>Eukaryota</taxon>
        <taxon>Metazoa</taxon>
        <taxon>Ecdysozoa</taxon>
        <taxon>Arthropoda</taxon>
        <taxon>Hexapoda</taxon>
        <taxon>Insecta</taxon>
        <taxon>Pterygota</taxon>
        <taxon>Neoptera</taxon>
        <taxon>Endopterygota</taxon>
        <taxon>Diptera</taxon>
        <taxon>Brachycera</taxon>
        <taxon>Muscomorpha</taxon>
        <taxon>Hippoboscoidea</taxon>
        <taxon>Glossinidae</taxon>
        <taxon>Glossina</taxon>
    </lineage>
</organism>
<keyword evidence="1" id="KW-0812">Transmembrane</keyword>
<dbReference type="AlphaFoldDB" id="A0A1B0AYK0"/>
<sequence length="116" mass="12567">MAFKQIELVQCNAFKSLTLKSLWPHYTIRDDRKAQLNQHTSSAARTCMDLAEAAQYLTTLHGVLPRMQRNNVTTKASGAVAVAVSAAAAAVAVAVAVASSSLYHFSYAWKAYCFGL</sequence>
<keyword evidence="3" id="KW-1185">Reference proteome</keyword>
<reference evidence="2" key="2">
    <citation type="submission" date="2020-05" db="UniProtKB">
        <authorList>
            <consortium name="EnsemblMetazoa"/>
        </authorList>
    </citation>
    <scope>IDENTIFICATION</scope>
    <source>
        <strain evidence="2">IAEA</strain>
    </source>
</reference>
<keyword evidence="1" id="KW-1133">Transmembrane helix</keyword>
<keyword evidence="1" id="KW-0472">Membrane</keyword>
<proteinExistence type="predicted"/>
<evidence type="ECO:0000313" key="2">
    <source>
        <dbReference type="EnsemblMetazoa" id="GPPI013103-PA"/>
    </source>
</evidence>
<feature type="transmembrane region" description="Helical" evidence="1">
    <location>
        <begin position="76"/>
        <end position="98"/>
    </location>
</feature>
<evidence type="ECO:0000256" key="1">
    <source>
        <dbReference type="SAM" id="Phobius"/>
    </source>
</evidence>
<accession>A0A1B0AYK0</accession>